<evidence type="ECO:0000256" key="4">
    <source>
        <dbReference type="ARBA" id="ARBA00049445"/>
    </source>
</evidence>
<reference evidence="9 10" key="1">
    <citation type="journal article" date="2012" name="BMC Genomics">
        <title>Comparative genomics of bacteria in the genus Providencia isolated from wild Drosophila melanogaster.</title>
        <authorList>
            <person name="Galac M.R."/>
            <person name="Lazzaro B.P."/>
        </authorList>
    </citation>
    <scope>NUCLEOTIDE SEQUENCE [LARGE SCALE GENOMIC DNA]</scope>
    <source>
        <strain evidence="9 10">DSM 19968</strain>
    </source>
</reference>
<gene>
    <name evidence="9" type="ORF">OOA_04142</name>
</gene>
<evidence type="ECO:0000256" key="5">
    <source>
        <dbReference type="PIRSR" id="PIRSR000097-1"/>
    </source>
</evidence>
<dbReference type="PANTHER" id="PTHR43827:SF3">
    <property type="entry name" value="NADP-DEPENDENT OXIDOREDUCTASE DOMAIN-CONTAINING PROTEIN"/>
    <property type="match status" value="1"/>
</dbReference>
<dbReference type="InterPro" id="IPR020471">
    <property type="entry name" value="AKR"/>
</dbReference>
<dbReference type="PROSITE" id="PS00062">
    <property type="entry name" value="ALDOKETO_REDUCTASE_2"/>
    <property type="match status" value="1"/>
</dbReference>
<evidence type="ECO:0000313" key="9">
    <source>
        <dbReference type="EMBL" id="EKT63535.1"/>
    </source>
</evidence>
<comment type="similarity">
    <text evidence="1">Belongs to the aldo/keto reductase family.</text>
</comment>
<dbReference type="EMBL" id="AKKL01000014">
    <property type="protein sequence ID" value="EKT63535.1"/>
    <property type="molecule type" value="Genomic_DNA"/>
</dbReference>
<dbReference type="PATRIC" id="fig|1141662.3.peg.839"/>
<evidence type="ECO:0000259" key="8">
    <source>
        <dbReference type="Pfam" id="PF00248"/>
    </source>
</evidence>
<keyword evidence="10" id="KW-1185">Reference proteome</keyword>
<dbReference type="PROSITE" id="PS00798">
    <property type="entry name" value="ALDOKETO_REDUCTASE_1"/>
    <property type="match status" value="1"/>
</dbReference>
<evidence type="ECO:0000256" key="6">
    <source>
        <dbReference type="PIRSR" id="PIRSR000097-2"/>
    </source>
</evidence>
<dbReference type="FunFam" id="3.20.20.100:FF:000015">
    <property type="entry name" value="Oxidoreductase, aldo/keto reductase family"/>
    <property type="match status" value="1"/>
</dbReference>
<dbReference type="PANTHER" id="PTHR43827">
    <property type="entry name" value="2,5-DIKETO-D-GLUCONIC ACID REDUCTASE"/>
    <property type="match status" value="1"/>
</dbReference>
<evidence type="ECO:0000256" key="1">
    <source>
        <dbReference type="ARBA" id="ARBA00007905"/>
    </source>
</evidence>
<dbReference type="HOGENOM" id="CLU_023205_0_1_6"/>
<evidence type="ECO:0000256" key="3">
    <source>
        <dbReference type="ARBA" id="ARBA00023002"/>
    </source>
</evidence>
<dbReference type="GO" id="GO:0016616">
    <property type="term" value="F:oxidoreductase activity, acting on the CH-OH group of donors, NAD or NADP as acceptor"/>
    <property type="evidence" value="ECO:0007669"/>
    <property type="project" value="UniProtKB-ARBA"/>
</dbReference>
<sequence length="277" mass="31316">MIQSYELHDGFQIPQIGFGTYSLKGNLGARVIESALSHGYRLIDTAFNYENEGIVGQAIKNSSIPRDQITVTSKLPGRHHQYHDALQTVQESISRLGLDYIDIYLIHWPNPKQGKFVEAWQALIDSQQSGLIRSIGVCNFLPEHIDILEKETGILPVINQVELHPNFNQLEQRNYDKSKGIITQSWSPLGRAGDLLTNDVLITLANKYNKSVSQVIIRWHLQLGALPIPKSSKSSRQIENIDVYDFSLSIEEMQAINNISSPSGRLKNQDPSFYEEF</sequence>
<feature type="domain" description="NADP-dependent oxidoreductase" evidence="8">
    <location>
        <begin position="16"/>
        <end position="259"/>
    </location>
</feature>
<dbReference type="PRINTS" id="PR00069">
    <property type="entry name" value="ALDKETRDTASE"/>
</dbReference>
<feature type="active site" description="Proton donor" evidence="5">
    <location>
        <position position="49"/>
    </location>
</feature>
<dbReference type="eggNOG" id="COG0656">
    <property type="taxonomic scope" value="Bacteria"/>
</dbReference>
<dbReference type="STRING" id="1141662.OOA_04142"/>
<proteinExistence type="inferred from homology"/>
<dbReference type="PROSITE" id="PS00063">
    <property type="entry name" value="ALDOKETO_REDUCTASE_3"/>
    <property type="match status" value="1"/>
</dbReference>
<keyword evidence="2" id="KW-0521">NADP</keyword>
<dbReference type="AlphaFoldDB" id="K8X504"/>
<evidence type="ECO:0000313" key="10">
    <source>
        <dbReference type="Proteomes" id="UP000009336"/>
    </source>
</evidence>
<comment type="catalytic activity">
    <reaction evidence="4">
        <text>hydroxyacetone + NADP(+) = methylglyoxal + NADPH + H(+)</text>
        <dbReference type="Rhea" id="RHEA:27986"/>
        <dbReference type="ChEBI" id="CHEBI:15378"/>
        <dbReference type="ChEBI" id="CHEBI:17158"/>
        <dbReference type="ChEBI" id="CHEBI:27957"/>
        <dbReference type="ChEBI" id="CHEBI:57783"/>
        <dbReference type="ChEBI" id="CHEBI:58349"/>
    </reaction>
</comment>
<name>K8X504_9GAMM</name>
<dbReference type="InterPro" id="IPR036812">
    <property type="entry name" value="NAD(P)_OxRdtase_dom_sf"/>
</dbReference>
<dbReference type="Gene3D" id="3.20.20.100">
    <property type="entry name" value="NADP-dependent oxidoreductase domain"/>
    <property type="match status" value="1"/>
</dbReference>
<dbReference type="OrthoDB" id="9804790at2"/>
<dbReference type="CDD" id="cd19132">
    <property type="entry name" value="AKR_AKR5D1_E1"/>
    <property type="match status" value="1"/>
</dbReference>
<feature type="binding site" evidence="6">
    <location>
        <position position="107"/>
    </location>
    <ligand>
        <name>substrate</name>
    </ligand>
</feature>
<dbReference type="Proteomes" id="UP000009336">
    <property type="component" value="Unassembled WGS sequence"/>
</dbReference>
<dbReference type="InterPro" id="IPR018170">
    <property type="entry name" value="Aldo/ket_reductase_CS"/>
</dbReference>
<dbReference type="RefSeq" id="WP_008910866.1">
    <property type="nucleotide sequence ID" value="NZ_KB233222.1"/>
</dbReference>
<dbReference type="SUPFAM" id="SSF51430">
    <property type="entry name" value="NAD(P)-linked oxidoreductase"/>
    <property type="match status" value="1"/>
</dbReference>
<evidence type="ECO:0000256" key="2">
    <source>
        <dbReference type="ARBA" id="ARBA00022857"/>
    </source>
</evidence>
<organism evidence="9 10">
    <name type="scientific">Providencia burhodogranariea DSM 19968</name>
    <dbReference type="NCBI Taxonomy" id="1141662"/>
    <lineage>
        <taxon>Bacteria</taxon>
        <taxon>Pseudomonadati</taxon>
        <taxon>Pseudomonadota</taxon>
        <taxon>Gammaproteobacteria</taxon>
        <taxon>Enterobacterales</taxon>
        <taxon>Morganellaceae</taxon>
        <taxon>Providencia</taxon>
    </lineage>
</organism>
<protein>
    <submittedName>
        <fullName evidence="9">Putative 2,5-diketo-D-gluconate reductase</fullName>
    </submittedName>
</protein>
<feature type="site" description="Lowers pKa of active site Tyr" evidence="7">
    <location>
        <position position="74"/>
    </location>
</feature>
<dbReference type="PIRSF" id="PIRSF000097">
    <property type="entry name" value="AKR"/>
    <property type="match status" value="1"/>
</dbReference>
<dbReference type="Pfam" id="PF00248">
    <property type="entry name" value="Aldo_ket_red"/>
    <property type="match status" value="1"/>
</dbReference>
<evidence type="ECO:0000256" key="7">
    <source>
        <dbReference type="PIRSR" id="PIRSR000097-3"/>
    </source>
</evidence>
<accession>K8X504</accession>
<keyword evidence="3" id="KW-0560">Oxidoreductase</keyword>
<dbReference type="InterPro" id="IPR023210">
    <property type="entry name" value="NADP_OxRdtase_dom"/>
</dbReference>
<comment type="caution">
    <text evidence="9">The sequence shown here is derived from an EMBL/GenBank/DDBJ whole genome shotgun (WGS) entry which is preliminary data.</text>
</comment>